<dbReference type="EMBL" id="CP109106">
    <property type="protein sequence ID" value="WSB72816.1"/>
    <property type="molecule type" value="Genomic_DNA"/>
</dbReference>
<evidence type="ECO:0000256" key="1">
    <source>
        <dbReference type="ARBA" id="ARBA00022737"/>
    </source>
</evidence>
<evidence type="ECO:0000256" key="2">
    <source>
        <dbReference type="SAM" id="SignalP"/>
    </source>
</evidence>
<feature type="chain" id="PRO_5045308976" evidence="2">
    <location>
        <begin position="23"/>
        <end position="368"/>
    </location>
</feature>
<organism evidence="4 5">
    <name type="scientific">Streptomyces decoyicus</name>
    <dbReference type="NCBI Taxonomy" id="249567"/>
    <lineage>
        <taxon>Bacteria</taxon>
        <taxon>Bacillati</taxon>
        <taxon>Actinomycetota</taxon>
        <taxon>Actinomycetes</taxon>
        <taxon>Kitasatosporales</taxon>
        <taxon>Streptomycetaceae</taxon>
        <taxon>Streptomyces</taxon>
    </lineage>
</organism>
<feature type="signal peptide" evidence="2">
    <location>
        <begin position="1"/>
        <end position="22"/>
    </location>
</feature>
<dbReference type="RefSeq" id="WP_326622422.1">
    <property type="nucleotide sequence ID" value="NZ_CP109106.1"/>
</dbReference>
<dbReference type="Gene3D" id="2.160.20.10">
    <property type="entry name" value="Single-stranded right-handed beta-helix, Pectin lyase-like"/>
    <property type="match status" value="1"/>
</dbReference>
<keyword evidence="1" id="KW-0677">Repeat</keyword>
<evidence type="ECO:0000313" key="5">
    <source>
        <dbReference type="Proteomes" id="UP001344251"/>
    </source>
</evidence>
<dbReference type="PANTHER" id="PTHR22990">
    <property type="entry name" value="F-BOX ONLY PROTEIN"/>
    <property type="match status" value="1"/>
</dbReference>
<name>A0ABZ1FRU4_9ACTN</name>
<dbReference type="Pfam" id="PF13229">
    <property type="entry name" value="Beta_helix"/>
    <property type="match status" value="1"/>
</dbReference>
<dbReference type="InterPro" id="IPR039448">
    <property type="entry name" value="Beta_helix"/>
</dbReference>
<keyword evidence="5" id="KW-1185">Reference proteome</keyword>
<dbReference type="PANTHER" id="PTHR22990:SF15">
    <property type="entry name" value="F-BOX ONLY PROTEIN 10"/>
    <property type="match status" value="1"/>
</dbReference>
<dbReference type="InterPro" id="IPR006626">
    <property type="entry name" value="PbH1"/>
</dbReference>
<dbReference type="SMART" id="SM00710">
    <property type="entry name" value="PbH1"/>
    <property type="match status" value="6"/>
</dbReference>
<protein>
    <submittedName>
        <fullName evidence="4">Right-handed parallel beta-helix repeat-containing protein</fullName>
    </submittedName>
</protein>
<dbReference type="InterPro" id="IPR051550">
    <property type="entry name" value="SCF-Subunits/Alg-Epimerases"/>
</dbReference>
<feature type="domain" description="Right handed beta helix" evidence="3">
    <location>
        <begin position="96"/>
        <end position="249"/>
    </location>
</feature>
<gene>
    <name evidence="4" type="ORF">OG863_35410</name>
</gene>
<proteinExistence type="predicted"/>
<sequence>MALRQMKYMGCVAAMMIGGLGAASPCDTTQRHVVHPGESIQRAVDRAKPGDTVFLRPGHYRESVLIRKSRLRLVGAGRKTVISPAGKRAANACGQSGNGICVVGTGGRPLRNVSIRSLTVQGFKKSGIWASRTDRLSVRDVASRKNGVWGIAEEKSTRTVIRDNAAIDNGDAGIFLANTVKEEGGAIDTRGSRITDNRLSRNRIGVTVRRVRNLLVAHNSITGNCGGVFVVGDESRPRAGMLTVRNNTILKNNKHCPGNSRLPFIQGSGIILTGAEHTLVTRNDIRDHVGKSPLSGGIVLFRSFVKTTNERNLISENLVLHNKPVDLANRDPKGKGNRFVRNVCRTSEPAGLCRRHGEHRAHPSSTGE</sequence>
<dbReference type="InterPro" id="IPR011050">
    <property type="entry name" value="Pectin_lyase_fold/virulence"/>
</dbReference>
<dbReference type="SUPFAM" id="SSF51126">
    <property type="entry name" value="Pectin lyase-like"/>
    <property type="match status" value="1"/>
</dbReference>
<accession>A0ABZ1FRU4</accession>
<dbReference type="InterPro" id="IPR012334">
    <property type="entry name" value="Pectin_lyas_fold"/>
</dbReference>
<evidence type="ECO:0000259" key="3">
    <source>
        <dbReference type="Pfam" id="PF13229"/>
    </source>
</evidence>
<evidence type="ECO:0000313" key="4">
    <source>
        <dbReference type="EMBL" id="WSB72816.1"/>
    </source>
</evidence>
<reference evidence="4 5" key="1">
    <citation type="submission" date="2022-10" db="EMBL/GenBank/DDBJ databases">
        <title>The complete genomes of actinobacterial strains from the NBC collection.</title>
        <authorList>
            <person name="Joergensen T.S."/>
            <person name="Alvarez Arevalo M."/>
            <person name="Sterndorff E.B."/>
            <person name="Faurdal D."/>
            <person name="Vuksanovic O."/>
            <person name="Mourched A.-S."/>
            <person name="Charusanti P."/>
            <person name="Shaw S."/>
            <person name="Blin K."/>
            <person name="Weber T."/>
        </authorList>
    </citation>
    <scope>NUCLEOTIDE SEQUENCE [LARGE SCALE GENOMIC DNA]</scope>
    <source>
        <strain evidence="4 5">NBC 01774</strain>
    </source>
</reference>
<keyword evidence="2" id="KW-0732">Signal</keyword>
<dbReference type="Proteomes" id="UP001344251">
    <property type="component" value="Chromosome"/>
</dbReference>